<name>A0A6S6SMI4_9BACT</name>
<dbReference type="InterPro" id="IPR027417">
    <property type="entry name" value="P-loop_NTPase"/>
</dbReference>
<dbReference type="PANTHER" id="PTHR43581">
    <property type="entry name" value="ATP/GTP PHOSPHATASE"/>
    <property type="match status" value="1"/>
</dbReference>
<feature type="domain" description="Endonuclease GajA/Old nuclease/RecF-like AAA" evidence="1">
    <location>
        <begin position="1"/>
        <end position="370"/>
    </location>
</feature>
<dbReference type="AlphaFoldDB" id="A0A6S6SMI4"/>
<dbReference type="InterPro" id="IPR041685">
    <property type="entry name" value="AAA_GajA/Old/RecF-like"/>
</dbReference>
<organism evidence="2">
    <name type="scientific">uncultured Sulfurovum sp</name>
    <dbReference type="NCBI Taxonomy" id="269237"/>
    <lineage>
        <taxon>Bacteria</taxon>
        <taxon>Pseudomonadati</taxon>
        <taxon>Campylobacterota</taxon>
        <taxon>Epsilonproteobacteria</taxon>
        <taxon>Campylobacterales</taxon>
        <taxon>Sulfurovaceae</taxon>
        <taxon>Sulfurovum</taxon>
        <taxon>environmental samples</taxon>
    </lineage>
</organism>
<dbReference type="SUPFAM" id="SSF52540">
    <property type="entry name" value="P-loop containing nucleoside triphosphate hydrolases"/>
    <property type="match status" value="1"/>
</dbReference>
<dbReference type="EMBL" id="CACVAX010000013">
    <property type="protein sequence ID" value="CAA6805971.1"/>
    <property type="molecule type" value="Genomic_DNA"/>
</dbReference>
<gene>
    <name evidence="2" type="ORF">HELGO_WM3139</name>
</gene>
<dbReference type="Pfam" id="PF13175">
    <property type="entry name" value="AAA_15"/>
    <property type="match status" value="1"/>
</dbReference>
<dbReference type="Gene3D" id="3.40.50.300">
    <property type="entry name" value="P-loop containing nucleotide triphosphate hydrolases"/>
    <property type="match status" value="1"/>
</dbReference>
<dbReference type="CDD" id="cd00267">
    <property type="entry name" value="ABC_ATPase"/>
    <property type="match status" value="2"/>
</dbReference>
<sequence length="465" mass="54634">MKIKELWIEDYKLLQDFNTTFDEQLIVLIGQNGSGKSTLLEFVANIFYDLYEHFVLGKGSKPEFDFKLRYKIEYSENKYEIYITSNKKTKEYYEINIKRNDEKSKKYSKSQINQEFYSDYKDMLPQNVVMYYSGISETLENKFKVFQEEYFIKPSVKNSKKIEQPFFYFLPENFSTILTALLAYQYRVPEILKEQFAIDGFDKIIITLKKPYWAKDTIENAWGASGDLLTFIERMINILGDISHYKITDDNIIFTIPSQEKLINIWEFYGEEKSIFEYLTTLQANDLIENIEVMINKDEKIISHNNLSEGEKQLLTILGLKELLATENTLFLLDEPDTYLHPKWQRDFVNELLKLENNNQFITTTHSPLILGHLKKKYLKIIKNGKIDESIHYSYGRDINSILLDLMGVTKRPQELEEKVSALFSALELDDLTEAKKLLSELTEYFGAEDNIIIEANTILSILED</sequence>
<accession>A0A6S6SMI4</accession>
<dbReference type="InterPro" id="IPR051396">
    <property type="entry name" value="Bact_Antivir_Def_Nuclease"/>
</dbReference>
<protein>
    <recommendedName>
        <fullName evidence="1">Endonuclease GajA/Old nuclease/RecF-like AAA domain-containing protein</fullName>
    </recommendedName>
</protein>
<evidence type="ECO:0000259" key="1">
    <source>
        <dbReference type="Pfam" id="PF13175"/>
    </source>
</evidence>
<evidence type="ECO:0000313" key="2">
    <source>
        <dbReference type="EMBL" id="CAA6805971.1"/>
    </source>
</evidence>
<dbReference type="PANTHER" id="PTHR43581:SF2">
    <property type="entry name" value="EXCINUCLEASE ATPASE SUBUNIT"/>
    <property type="match status" value="1"/>
</dbReference>
<proteinExistence type="predicted"/>
<reference evidence="2" key="1">
    <citation type="submission" date="2020-01" db="EMBL/GenBank/DDBJ databases">
        <authorList>
            <person name="Meier V. D."/>
            <person name="Meier V D."/>
        </authorList>
    </citation>
    <scope>NUCLEOTIDE SEQUENCE</scope>
    <source>
        <strain evidence="2">HLG_WM_MAG_04</strain>
    </source>
</reference>